<dbReference type="InterPro" id="IPR033454">
    <property type="entry name" value="RecG_wedge"/>
</dbReference>
<comment type="catalytic activity">
    <reaction evidence="14 15">
        <text>ATP + H2O = ADP + phosphate + H(+)</text>
        <dbReference type="Rhea" id="RHEA:13065"/>
        <dbReference type="ChEBI" id="CHEBI:15377"/>
        <dbReference type="ChEBI" id="CHEBI:15378"/>
        <dbReference type="ChEBI" id="CHEBI:30616"/>
        <dbReference type="ChEBI" id="CHEBI:43474"/>
        <dbReference type="ChEBI" id="CHEBI:456216"/>
        <dbReference type="EC" id="5.6.2.4"/>
    </reaction>
</comment>
<evidence type="ECO:0000256" key="9">
    <source>
        <dbReference type="ARBA" id="ARBA00023172"/>
    </source>
</evidence>
<reference evidence="18 19" key="1">
    <citation type="submission" date="2020-05" db="EMBL/GenBank/DDBJ databases">
        <authorList>
            <person name="Niu N."/>
        </authorList>
    </citation>
    <scope>NUCLEOTIDE SEQUENCE [LARGE SCALE GENOMIC DNA]</scope>
    <source>
        <strain evidence="18 19">LMG10982</strain>
    </source>
</reference>
<evidence type="ECO:0000256" key="15">
    <source>
        <dbReference type="RuleBase" id="RU363016"/>
    </source>
</evidence>
<comment type="caution">
    <text evidence="18">The sequence shown here is derived from an EMBL/GenBank/DDBJ whole genome shotgun (WGS) entry which is preliminary data.</text>
</comment>
<comment type="similarity">
    <text evidence="1 15">Belongs to the helicase family. RecG subfamily.</text>
</comment>
<dbReference type="Pfam" id="PF00271">
    <property type="entry name" value="Helicase_C"/>
    <property type="match status" value="1"/>
</dbReference>
<evidence type="ECO:0000256" key="6">
    <source>
        <dbReference type="ARBA" id="ARBA00022806"/>
    </source>
</evidence>
<dbReference type="GO" id="GO:0043138">
    <property type="term" value="F:3'-5' DNA helicase activity"/>
    <property type="evidence" value="ECO:0007669"/>
    <property type="project" value="UniProtKB-EC"/>
</dbReference>
<feature type="domain" description="Helicase C-terminal" evidence="17">
    <location>
        <begin position="463"/>
        <end position="619"/>
    </location>
</feature>
<evidence type="ECO:0000256" key="1">
    <source>
        <dbReference type="ARBA" id="ARBA00007504"/>
    </source>
</evidence>
<dbReference type="NCBIfam" id="TIGR00643">
    <property type="entry name" value="recG"/>
    <property type="match status" value="1"/>
</dbReference>
<dbReference type="SUPFAM" id="SSF50249">
    <property type="entry name" value="Nucleic acid-binding proteins"/>
    <property type="match status" value="1"/>
</dbReference>
<dbReference type="Gene3D" id="2.40.50.140">
    <property type="entry name" value="Nucleic acid-binding proteins"/>
    <property type="match status" value="1"/>
</dbReference>
<evidence type="ECO:0000256" key="14">
    <source>
        <dbReference type="ARBA" id="ARBA00048988"/>
    </source>
</evidence>
<sequence length="684" mass="76842">MSSSRLSSPKLTASQQKMQALGLLTDFDLALHLPLRYEDETQIQTIDSIYPGQQVQLEGVVENVAIQMAHRRQLTATFRDATGKLALRWIHFYGSQKTQLEKAGLIRIRGEVRGSSLWGYEIIHPKISKAGTSLPTTLTPIYPSTEGLTQPVLRKAIQSALTRVKLFDSVPEALQQKYGLPSFSQSIHTLHNPSAEEDTQSLMDKTHPAWERVKFDELLAQQIALQLAREERAKLRAPHIKTDDCSLFEQVGQACGFALTTAQQRVLIEIKQDLQRPFPMHRLLQGDVGSGKTIVAALAATWVLQNGYQVAVMAPTEILAEQHYLKMQKWFAGTGIEVAWLSGSLKVKEKRETQEKIQSGHAHLVVGTQALIQKGVEFAHLGLMIVDEQHRFGVEQRLSLSKKGEDQLEDIIPHQLSMSATPIPRTLAMSYLADLDVSVIDELPPGRQAVLTKLMKTERRDELLSRLALECEVGKQAYWVCPLVEESEALQLQTAVDTHQYIQQYLPQCRVGLLHGRMHADEKAQVMQLFASHQLDILVATTVIEVGVDVPNASIMVIEHAERFGLAQLHQLRGRVGRGSTASVCFLLYQEPLSQTAKLRLKALHETNDGFVIAQRDLEQRGPGEFLGLRQSGEQMLRFADIALDQTVLEHAREAAEIMLRDYPQAAHEHVRRWMKGRENYLRS</sequence>
<keyword evidence="7 15" id="KW-0067">ATP-binding</keyword>
<evidence type="ECO:0000256" key="8">
    <source>
        <dbReference type="ARBA" id="ARBA00023125"/>
    </source>
</evidence>
<evidence type="ECO:0000256" key="13">
    <source>
        <dbReference type="ARBA" id="ARBA00034808"/>
    </source>
</evidence>
<protein>
    <recommendedName>
        <fullName evidence="2 15">ATP-dependent DNA helicase RecG</fullName>
        <ecNumber evidence="13 15">5.6.2.4</ecNumber>
    </recommendedName>
</protein>
<dbReference type="InterPro" id="IPR045562">
    <property type="entry name" value="RecG_dom3_C"/>
</dbReference>
<keyword evidence="10 15" id="KW-0234">DNA repair</keyword>
<dbReference type="GO" id="GO:0005524">
    <property type="term" value="F:ATP binding"/>
    <property type="evidence" value="ECO:0007669"/>
    <property type="project" value="UniProtKB-KW"/>
</dbReference>
<evidence type="ECO:0000256" key="12">
    <source>
        <dbReference type="ARBA" id="ARBA00034617"/>
    </source>
</evidence>
<dbReference type="SUPFAM" id="SSF52540">
    <property type="entry name" value="P-loop containing nucleoside triphosphate hydrolases"/>
    <property type="match status" value="2"/>
</dbReference>
<dbReference type="InterPro" id="IPR001650">
    <property type="entry name" value="Helicase_C-like"/>
</dbReference>
<feature type="domain" description="Helicase ATP-binding" evidence="16">
    <location>
        <begin position="273"/>
        <end position="440"/>
    </location>
</feature>
<evidence type="ECO:0000256" key="11">
    <source>
        <dbReference type="ARBA" id="ARBA00023235"/>
    </source>
</evidence>
<dbReference type="SMART" id="SM00490">
    <property type="entry name" value="HELICc"/>
    <property type="match status" value="1"/>
</dbReference>
<dbReference type="Proteomes" id="UP000541421">
    <property type="component" value="Unassembled WGS sequence"/>
</dbReference>
<evidence type="ECO:0000256" key="7">
    <source>
        <dbReference type="ARBA" id="ARBA00022840"/>
    </source>
</evidence>
<dbReference type="InterPro" id="IPR011545">
    <property type="entry name" value="DEAD/DEAH_box_helicase_dom"/>
</dbReference>
<gene>
    <name evidence="18" type="primary">recG</name>
    <name evidence="18" type="ORF">HKX40_02945</name>
</gene>
<evidence type="ECO:0000313" key="19">
    <source>
        <dbReference type="Proteomes" id="UP000541421"/>
    </source>
</evidence>
<dbReference type="RefSeq" id="WP_171588055.1">
    <property type="nucleotide sequence ID" value="NZ_JABGBO010000002.1"/>
</dbReference>
<dbReference type="FunFam" id="3.40.50.300:FF:000391">
    <property type="entry name" value="ATP-dependent DNA helicase RecG"/>
    <property type="match status" value="1"/>
</dbReference>
<dbReference type="EMBL" id="JABGBO010000002">
    <property type="protein sequence ID" value="NOL49101.1"/>
    <property type="molecule type" value="Genomic_DNA"/>
</dbReference>
<dbReference type="Gene3D" id="3.40.50.300">
    <property type="entry name" value="P-loop containing nucleotide triphosphate hydrolases"/>
    <property type="match status" value="2"/>
</dbReference>
<dbReference type="GO" id="GO:0003677">
    <property type="term" value="F:DNA binding"/>
    <property type="evidence" value="ECO:0007669"/>
    <property type="project" value="UniProtKB-KW"/>
</dbReference>
<dbReference type="GO" id="GO:0006281">
    <property type="term" value="P:DNA repair"/>
    <property type="evidence" value="ECO:0007669"/>
    <property type="project" value="UniProtKB-UniRule"/>
</dbReference>
<evidence type="ECO:0000256" key="4">
    <source>
        <dbReference type="ARBA" id="ARBA00022763"/>
    </source>
</evidence>
<keyword evidence="4 15" id="KW-0227">DNA damage</keyword>
<proteinExistence type="inferred from homology"/>
<keyword evidence="9 15" id="KW-0233">DNA recombination</keyword>
<evidence type="ECO:0000259" key="17">
    <source>
        <dbReference type="PROSITE" id="PS51194"/>
    </source>
</evidence>
<dbReference type="Pfam" id="PF00270">
    <property type="entry name" value="DEAD"/>
    <property type="match status" value="1"/>
</dbReference>
<evidence type="ECO:0000256" key="5">
    <source>
        <dbReference type="ARBA" id="ARBA00022801"/>
    </source>
</evidence>
<dbReference type="PROSITE" id="PS51194">
    <property type="entry name" value="HELICASE_CTER"/>
    <property type="match status" value="1"/>
</dbReference>
<comment type="function">
    <text evidence="15">Plays a critical role in recombination and DNA repair. Helps process Holliday junction intermediates to mature products by catalyzing branch migration. Has replication fork regression activity, unwinds stalled or blocked replication forks to make a HJ that can be resolved. Has a DNA unwinding activity characteristic of a DNA helicase with 3'-5' polarity.</text>
</comment>
<dbReference type="GO" id="GO:0016787">
    <property type="term" value="F:hydrolase activity"/>
    <property type="evidence" value="ECO:0007669"/>
    <property type="project" value="UniProtKB-KW"/>
</dbReference>
<dbReference type="InterPro" id="IPR004609">
    <property type="entry name" value="ATP-dep_DNA_helicase_RecG"/>
</dbReference>
<dbReference type="PANTHER" id="PTHR47964">
    <property type="entry name" value="ATP-DEPENDENT DNA HELICASE HOMOLOG RECG, CHLOROPLASTIC"/>
    <property type="match status" value="1"/>
</dbReference>
<dbReference type="PROSITE" id="PS51192">
    <property type="entry name" value="HELICASE_ATP_BIND_1"/>
    <property type="match status" value="1"/>
</dbReference>
<dbReference type="InterPro" id="IPR027417">
    <property type="entry name" value="P-loop_NTPase"/>
</dbReference>
<dbReference type="Pfam" id="PF17191">
    <property type="entry name" value="RecG_wedge"/>
    <property type="match status" value="1"/>
</dbReference>
<name>A0A7Y4LAT6_9BURK</name>
<dbReference type="GO" id="GO:0006310">
    <property type="term" value="P:DNA recombination"/>
    <property type="evidence" value="ECO:0007669"/>
    <property type="project" value="UniProtKB-UniRule"/>
</dbReference>
<evidence type="ECO:0000313" key="18">
    <source>
        <dbReference type="EMBL" id="NOL49101.1"/>
    </source>
</evidence>
<comment type="catalytic activity">
    <reaction evidence="12 15">
        <text>Couples ATP hydrolysis with the unwinding of duplex DNA by translocating in the 3'-5' direction.</text>
        <dbReference type="EC" id="5.6.2.4"/>
    </reaction>
</comment>
<dbReference type="InterPro" id="IPR047112">
    <property type="entry name" value="RecG/Mfd"/>
</dbReference>
<dbReference type="Pfam" id="PF19833">
    <property type="entry name" value="RecG_dom3_C"/>
    <property type="match status" value="1"/>
</dbReference>
<dbReference type="InterPro" id="IPR014001">
    <property type="entry name" value="Helicase_ATP-bd"/>
</dbReference>
<dbReference type="SMART" id="SM00487">
    <property type="entry name" value="DEXDc"/>
    <property type="match status" value="1"/>
</dbReference>
<keyword evidence="5 15" id="KW-0378">Hydrolase</keyword>
<dbReference type="AlphaFoldDB" id="A0A7Y4LAT6"/>
<dbReference type="NCBIfam" id="NF008163">
    <property type="entry name" value="PRK10917.1-1"/>
    <property type="match status" value="1"/>
</dbReference>
<dbReference type="NCBIfam" id="NF008165">
    <property type="entry name" value="PRK10917.1-3"/>
    <property type="match status" value="1"/>
</dbReference>
<keyword evidence="6 15" id="KW-0347">Helicase</keyword>
<keyword evidence="11" id="KW-0413">Isomerase</keyword>
<organism evidence="18 19">
    <name type="scientific">Pelistega europaea</name>
    <dbReference type="NCBI Taxonomy" id="106147"/>
    <lineage>
        <taxon>Bacteria</taxon>
        <taxon>Pseudomonadati</taxon>
        <taxon>Pseudomonadota</taxon>
        <taxon>Betaproteobacteria</taxon>
        <taxon>Burkholderiales</taxon>
        <taxon>Alcaligenaceae</taxon>
        <taxon>Pelistega</taxon>
    </lineage>
</organism>
<dbReference type="InterPro" id="IPR012340">
    <property type="entry name" value="NA-bd_OB-fold"/>
</dbReference>
<dbReference type="EC" id="5.6.2.4" evidence="13 15"/>
<accession>A0A7Y4LAT6</accession>
<keyword evidence="8" id="KW-0238">DNA-binding</keyword>
<evidence type="ECO:0000256" key="10">
    <source>
        <dbReference type="ARBA" id="ARBA00023204"/>
    </source>
</evidence>
<keyword evidence="19" id="KW-1185">Reference proteome</keyword>
<dbReference type="NCBIfam" id="NF008168">
    <property type="entry name" value="PRK10917.2-2"/>
    <property type="match status" value="1"/>
</dbReference>
<dbReference type="PANTHER" id="PTHR47964:SF1">
    <property type="entry name" value="ATP-DEPENDENT DNA HELICASE HOMOLOG RECG, CHLOROPLASTIC"/>
    <property type="match status" value="1"/>
</dbReference>
<evidence type="ECO:0000256" key="3">
    <source>
        <dbReference type="ARBA" id="ARBA00022741"/>
    </source>
</evidence>
<keyword evidence="3 15" id="KW-0547">Nucleotide-binding</keyword>
<evidence type="ECO:0000259" key="16">
    <source>
        <dbReference type="PROSITE" id="PS51192"/>
    </source>
</evidence>
<dbReference type="CDD" id="cd17992">
    <property type="entry name" value="DEXHc_RecG"/>
    <property type="match status" value="1"/>
</dbReference>
<evidence type="ECO:0000256" key="2">
    <source>
        <dbReference type="ARBA" id="ARBA00017846"/>
    </source>
</evidence>
<dbReference type="NCBIfam" id="NF008166">
    <property type="entry name" value="PRK10917.1-4"/>
    <property type="match status" value="1"/>
</dbReference>
<dbReference type="CDD" id="cd04488">
    <property type="entry name" value="RecG_wedge_OBF"/>
    <property type="match status" value="1"/>
</dbReference>